<dbReference type="Proteomes" id="UP001426770">
    <property type="component" value="Unassembled WGS sequence"/>
</dbReference>
<evidence type="ECO:0008006" key="3">
    <source>
        <dbReference type="Google" id="ProtNLM"/>
    </source>
</evidence>
<dbReference type="RefSeq" id="WP_286214857.1">
    <property type="nucleotide sequence ID" value="NZ_AP027736.1"/>
</dbReference>
<gene>
    <name evidence="1" type="ORF">Lsed01_01501</name>
</gene>
<dbReference type="InterPro" id="IPR008284">
    <property type="entry name" value="MoCF_biosynth_CS"/>
</dbReference>
<protein>
    <recommendedName>
        <fullName evidence="3">Tat pathway signal sequence domain protein</fullName>
    </recommendedName>
</protein>
<reference evidence="1 2" key="1">
    <citation type="submission" date="2024-02" db="EMBL/GenBank/DDBJ databases">
        <title>Lysinimicrobium sediminis NBRC 112286.</title>
        <authorList>
            <person name="Ichikawa N."/>
            <person name="Katano-Makiyama Y."/>
            <person name="Hidaka K."/>
        </authorList>
    </citation>
    <scope>NUCLEOTIDE SEQUENCE [LARGE SCALE GENOMIC DNA]</scope>
    <source>
        <strain evidence="1 2">NBRC 112286</strain>
    </source>
</reference>
<keyword evidence="2" id="KW-1185">Reference proteome</keyword>
<accession>A0ABP9WIN6</accession>
<evidence type="ECO:0000313" key="1">
    <source>
        <dbReference type="EMBL" id="GAA5519063.1"/>
    </source>
</evidence>
<proteinExistence type="predicted"/>
<dbReference type="EMBL" id="BAABRR010000006">
    <property type="protein sequence ID" value="GAA5519063.1"/>
    <property type="molecule type" value="Genomic_DNA"/>
</dbReference>
<organism evidence="1 2">
    <name type="scientific">Demequina sediminis</name>
    <dbReference type="NCBI Taxonomy" id="1930058"/>
    <lineage>
        <taxon>Bacteria</taxon>
        <taxon>Bacillati</taxon>
        <taxon>Actinomycetota</taxon>
        <taxon>Actinomycetes</taxon>
        <taxon>Micrococcales</taxon>
        <taxon>Demequinaceae</taxon>
        <taxon>Demequina</taxon>
    </lineage>
</organism>
<evidence type="ECO:0000313" key="2">
    <source>
        <dbReference type="Proteomes" id="UP001426770"/>
    </source>
</evidence>
<comment type="caution">
    <text evidence="1">The sequence shown here is derived from an EMBL/GenBank/DDBJ whole genome shotgun (WGS) entry which is preliminary data.</text>
</comment>
<dbReference type="PROSITE" id="PS51318">
    <property type="entry name" value="TAT"/>
    <property type="match status" value="1"/>
</dbReference>
<sequence>MNSKVLTVAASSFTRRLATAEGYTTLRGTTQTAGVSRRRIIQGAAWATPAIVLATAVPAAANGSDNIAPTLVVTLGGTGTHTRDVTGIQRVNNDSSYNITQIVATFVVHLASNGFGKYRQLTLGTSGDSHVTYAGTGWSDPIITPSGSTATVVFTRAVALANADTVPSLTVSLGGAHPATFPANAVSVSASYSGGSANVTALTP</sequence>
<name>A0ABP9WIN6_9MICO</name>
<dbReference type="PROSITE" id="PS01078">
    <property type="entry name" value="MOCF_BIOSYNTHESIS_1"/>
    <property type="match status" value="1"/>
</dbReference>
<dbReference type="InterPro" id="IPR006311">
    <property type="entry name" value="TAT_signal"/>
</dbReference>